<sequence length="241" mass="27290">MSLLGLKLAVRYSLPSCRLGFCGPRDQVSQKALYDFASGKKISEVKVRKILEKFEAMYPYLKLIASSNQISDPFDEQVVKAFWVGNKLLDRVKREDLQRMITSDFVKPGLLSREEAEKRAAQIPEEVVPHHSFHVFFLGSVTGRVDLAGAMKDLCRVSWGKVTEVKSEKLKVKSKPLVLGEKMRLGKEIEKEVGVGLPSVALAKEGDWVSFHWGQVCDRLDKEDILNLEYYTKRTISALSR</sequence>
<dbReference type="Proteomes" id="UP000228781">
    <property type="component" value="Unassembled WGS sequence"/>
</dbReference>
<organism evidence="1 2">
    <name type="scientific">candidate division WWE3 bacterium CG_4_9_14_0_2_um_filter_48_10</name>
    <dbReference type="NCBI Taxonomy" id="1975078"/>
    <lineage>
        <taxon>Bacteria</taxon>
        <taxon>Katanobacteria</taxon>
    </lineage>
</organism>
<reference evidence="2" key="1">
    <citation type="submission" date="2017-09" db="EMBL/GenBank/DDBJ databases">
        <title>Depth-based differentiation of microbial function through sediment-hosted aquifers and enrichment of novel symbionts in the deep terrestrial subsurface.</title>
        <authorList>
            <person name="Probst A.J."/>
            <person name="Ladd B."/>
            <person name="Jarett J.K."/>
            <person name="Geller-Mcgrath D.E."/>
            <person name="Sieber C.M.K."/>
            <person name="Emerson J.B."/>
            <person name="Anantharaman K."/>
            <person name="Thomas B.C."/>
            <person name="Malmstrom R."/>
            <person name="Stieglmeier M."/>
            <person name="Klingl A."/>
            <person name="Woyke T."/>
            <person name="Ryan C.M."/>
            <person name="Banfield J.F."/>
        </authorList>
    </citation>
    <scope>NUCLEOTIDE SEQUENCE [LARGE SCALE GENOMIC DNA]</scope>
</reference>
<dbReference type="EMBL" id="PFSK01000016">
    <property type="protein sequence ID" value="PJC22906.1"/>
    <property type="molecule type" value="Genomic_DNA"/>
</dbReference>
<dbReference type="AlphaFoldDB" id="A0A2M8EJI6"/>
<protein>
    <submittedName>
        <fullName evidence="1">Uncharacterized protein</fullName>
    </submittedName>
</protein>
<proteinExistence type="predicted"/>
<evidence type="ECO:0000313" key="1">
    <source>
        <dbReference type="EMBL" id="PJC22906.1"/>
    </source>
</evidence>
<dbReference type="InterPro" id="IPR045660">
    <property type="entry name" value="DUF6390"/>
</dbReference>
<evidence type="ECO:0000313" key="2">
    <source>
        <dbReference type="Proteomes" id="UP000228781"/>
    </source>
</evidence>
<gene>
    <name evidence="1" type="ORF">CO059_01375</name>
</gene>
<name>A0A2M8EJI6_UNCKA</name>
<dbReference type="Pfam" id="PF19927">
    <property type="entry name" value="DUF6390"/>
    <property type="match status" value="1"/>
</dbReference>
<comment type="caution">
    <text evidence="1">The sequence shown here is derived from an EMBL/GenBank/DDBJ whole genome shotgun (WGS) entry which is preliminary data.</text>
</comment>
<accession>A0A2M8EJI6</accession>